<evidence type="ECO:0000313" key="2">
    <source>
        <dbReference type="EMBL" id="PZL75676.1"/>
    </source>
</evidence>
<dbReference type="OrthoDB" id="2192860at2"/>
<dbReference type="STRING" id="1077675.BCR22_08255"/>
<evidence type="ECO:0000313" key="3">
    <source>
        <dbReference type="Proteomes" id="UP000249828"/>
    </source>
</evidence>
<gene>
    <name evidence="2" type="ORF">CI088_04340</name>
</gene>
<sequence>MLVKDEKERKEREKAFRKESQRLAIKGLGKSTNEQKNKDKESIKTKGETELKDAAAMIGTTGSSFQESVKGQFGKKVTEVFEQQKQTMDHF</sequence>
<dbReference type="AlphaFoldDB" id="A0A2W3Z7K6"/>
<comment type="caution">
    <text evidence="2">The sequence shown here is derived from an EMBL/GenBank/DDBJ whole genome shotgun (WGS) entry which is preliminary data.</text>
</comment>
<name>A0A2W3Z7K6_9ENTE</name>
<reference evidence="2 3" key="1">
    <citation type="submission" date="2017-11" db="EMBL/GenBank/DDBJ databases">
        <title>Draft genome sequence of Enterococcus plantarum TRW2 strain isolated from lettuce.</title>
        <authorList>
            <person name="Kim E.B."/>
            <person name="Marco M.L."/>
            <person name="Williams T.R."/>
            <person name="You I.H."/>
        </authorList>
    </citation>
    <scope>NUCLEOTIDE SEQUENCE [LARGE SCALE GENOMIC DNA]</scope>
    <source>
        <strain evidence="2 3">TRW2</strain>
    </source>
</reference>
<dbReference type="Proteomes" id="UP000249828">
    <property type="component" value="Unassembled WGS sequence"/>
</dbReference>
<dbReference type="EMBL" id="PIEU01000042">
    <property type="protein sequence ID" value="PZL75676.1"/>
    <property type="molecule type" value="Genomic_DNA"/>
</dbReference>
<evidence type="ECO:0000256" key="1">
    <source>
        <dbReference type="SAM" id="MobiDB-lite"/>
    </source>
</evidence>
<proteinExistence type="predicted"/>
<feature type="compositionally biased region" description="Basic and acidic residues" evidence="1">
    <location>
        <begin position="1"/>
        <end position="21"/>
    </location>
</feature>
<feature type="region of interest" description="Disordered" evidence="1">
    <location>
        <begin position="1"/>
        <end position="45"/>
    </location>
</feature>
<organism evidence="2 3">
    <name type="scientific">Enterococcus plantarum</name>
    <dbReference type="NCBI Taxonomy" id="1077675"/>
    <lineage>
        <taxon>Bacteria</taxon>
        <taxon>Bacillati</taxon>
        <taxon>Bacillota</taxon>
        <taxon>Bacilli</taxon>
        <taxon>Lactobacillales</taxon>
        <taxon>Enterococcaceae</taxon>
        <taxon>Enterococcus</taxon>
    </lineage>
</organism>
<dbReference type="RefSeq" id="WP_069655548.1">
    <property type="nucleotide sequence ID" value="NZ_MIKA01000050.1"/>
</dbReference>
<accession>A0A2W3Z7K6</accession>
<protein>
    <submittedName>
        <fullName evidence="2">Uncharacterized protein</fullName>
    </submittedName>
</protein>
<keyword evidence="3" id="KW-1185">Reference proteome</keyword>
<feature type="compositionally biased region" description="Basic and acidic residues" evidence="1">
    <location>
        <begin position="33"/>
        <end position="45"/>
    </location>
</feature>